<sequence>MGDGVTNWLFAGGAMSRWMRPGRHWALAGGGDGLHSGGWPRLLAMVQRGWVGGG</sequence>
<proteinExistence type="predicted"/>
<comment type="caution">
    <text evidence="1">The sequence shown here is derived from an EMBL/GenBank/DDBJ whole genome shotgun (WGS) entry which is preliminary data.</text>
</comment>
<gene>
    <name evidence="1" type="ORF">M6B38_217855</name>
</gene>
<evidence type="ECO:0000313" key="2">
    <source>
        <dbReference type="Proteomes" id="UP001140949"/>
    </source>
</evidence>
<dbReference type="EMBL" id="JANAVB010040818">
    <property type="protein sequence ID" value="KAJ6797562.1"/>
    <property type="molecule type" value="Genomic_DNA"/>
</dbReference>
<accession>A0AAX6E0I2</accession>
<dbReference type="AlphaFoldDB" id="A0AAX6E0I2"/>
<dbReference type="Proteomes" id="UP001140949">
    <property type="component" value="Unassembled WGS sequence"/>
</dbReference>
<protein>
    <submittedName>
        <fullName evidence="1">Pollen-specific leucine-rich repeat extensin-like protein 4</fullName>
    </submittedName>
</protein>
<reference evidence="1" key="2">
    <citation type="submission" date="2023-04" db="EMBL/GenBank/DDBJ databases">
        <authorList>
            <person name="Bruccoleri R.E."/>
            <person name="Oakeley E.J."/>
            <person name="Faust A.-M."/>
            <person name="Dessus-Babus S."/>
            <person name="Altorfer M."/>
            <person name="Burckhardt D."/>
            <person name="Oertli M."/>
            <person name="Naumann U."/>
            <person name="Petersen F."/>
            <person name="Wong J."/>
        </authorList>
    </citation>
    <scope>NUCLEOTIDE SEQUENCE</scope>
    <source>
        <strain evidence="1">GSM-AAB239-AS_SAM_17_03QT</strain>
        <tissue evidence="1">Leaf</tissue>
    </source>
</reference>
<organism evidence="1 2">
    <name type="scientific">Iris pallida</name>
    <name type="common">Sweet iris</name>
    <dbReference type="NCBI Taxonomy" id="29817"/>
    <lineage>
        <taxon>Eukaryota</taxon>
        <taxon>Viridiplantae</taxon>
        <taxon>Streptophyta</taxon>
        <taxon>Embryophyta</taxon>
        <taxon>Tracheophyta</taxon>
        <taxon>Spermatophyta</taxon>
        <taxon>Magnoliopsida</taxon>
        <taxon>Liliopsida</taxon>
        <taxon>Asparagales</taxon>
        <taxon>Iridaceae</taxon>
        <taxon>Iridoideae</taxon>
        <taxon>Irideae</taxon>
        <taxon>Iris</taxon>
    </lineage>
</organism>
<reference evidence="1" key="1">
    <citation type="journal article" date="2023" name="GigaByte">
        <title>Genome assembly of the bearded iris, Iris pallida Lam.</title>
        <authorList>
            <person name="Bruccoleri R.E."/>
            <person name="Oakeley E.J."/>
            <person name="Faust A.M.E."/>
            <person name="Altorfer M."/>
            <person name="Dessus-Babus S."/>
            <person name="Burckhardt D."/>
            <person name="Oertli M."/>
            <person name="Naumann U."/>
            <person name="Petersen F."/>
            <person name="Wong J."/>
        </authorList>
    </citation>
    <scope>NUCLEOTIDE SEQUENCE</scope>
    <source>
        <strain evidence="1">GSM-AAB239-AS_SAM_17_03QT</strain>
    </source>
</reference>
<evidence type="ECO:0000313" key="1">
    <source>
        <dbReference type="EMBL" id="KAJ6797562.1"/>
    </source>
</evidence>
<keyword evidence="2" id="KW-1185">Reference proteome</keyword>
<name>A0AAX6E0I2_IRIPA</name>